<dbReference type="GO" id="GO:0008762">
    <property type="term" value="F:UDP-N-acetylmuramate dehydrogenase activity"/>
    <property type="evidence" value="ECO:0007669"/>
    <property type="project" value="UniProtKB-UniRule"/>
</dbReference>
<accession>A0A554LQ48</accession>
<comment type="pathway">
    <text evidence="4 16">Cell wall biogenesis; peptidoglycan biosynthesis.</text>
</comment>
<evidence type="ECO:0000256" key="4">
    <source>
        <dbReference type="ARBA" id="ARBA00004752"/>
    </source>
</evidence>
<dbReference type="Gene3D" id="3.30.43.10">
    <property type="entry name" value="Uridine Diphospho-n-acetylenolpyruvylglucosamine Reductase, domain 2"/>
    <property type="match status" value="1"/>
</dbReference>
<keyword evidence="6 16" id="KW-0132">Cell division</keyword>
<dbReference type="InterPro" id="IPR003170">
    <property type="entry name" value="MurB"/>
</dbReference>
<dbReference type="InterPro" id="IPR016166">
    <property type="entry name" value="FAD-bd_PCMH"/>
</dbReference>
<feature type="domain" description="FAD-binding PCMH-type" evidence="17">
    <location>
        <begin position="29"/>
        <end position="207"/>
    </location>
</feature>
<dbReference type="EMBL" id="VMGN01000002">
    <property type="protein sequence ID" value="TSC94986.1"/>
    <property type="molecule type" value="Genomic_DNA"/>
</dbReference>
<dbReference type="SUPFAM" id="SSF56176">
    <property type="entry name" value="FAD-binding/transporter-associated domain-like"/>
    <property type="match status" value="1"/>
</dbReference>
<keyword evidence="11 16" id="KW-0573">Peptidoglycan synthesis</keyword>
<evidence type="ECO:0000256" key="2">
    <source>
        <dbReference type="ARBA" id="ARBA00003921"/>
    </source>
</evidence>
<dbReference type="PANTHER" id="PTHR21071:SF4">
    <property type="entry name" value="UDP-N-ACETYLENOLPYRUVOYLGLUCOSAMINE REDUCTASE"/>
    <property type="match status" value="1"/>
</dbReference>
<feature type="active site" evidence="16">
    <location>
        <position position="309"/>
    </location>
</feature>
<dbReference type="GO" id="GO:0071555">
    <property type="term" value="P:cell wall organization"/>
    <property type="evidence" value="ECO:0007669"/>
    <property type="project" value="UniProtKB-KW"/>
</dbReference>
<evidence type="ECO:0000256" key="8">
    <source>
        <dbReference type="ARBA" id="ARBA00022827"/>
    </source>
</evidence>
<keyword evidence="5 16" id="KW-0963">Cytoplasm</keyword>
<evidence type="ECO:0000256" key="10">
    <source>
        <dbReference type="ARBA" id="ARBA00022960"/>
    </source>
</evidence>
<reference evidence="18 19" key="1">
    <citation type="submission" date="2017-07" db="EMBL/GenBank/DDBJ databases">
        <title>Mechanisms for carbon and nitrogen cycling indicate functional differentiation within the Candidate Phyla Radiation.</title>
        <authorList>
            <person name="Danczak R.E."/>
            <person name="Johnston M.D."/>
            <person name="Kenah C."/>
            <person name="Slattery M."/>
            <person name="Wrighton K.C."/>
            <person name="Wilkins M.J."/>
        </authorList>
    </citation>
    <scope>NUCLEOTIDE SEQUENCE [LARGE SCALE GENOMIC DNA]</scope>
    <source>
        <strain evidence="18">Athens1014_28</strain>
    </source>
</reference>
<dbReference type="PANTHER" id="PTHR21071">
    <property type="entry name" value="UDP-N-ACETYLENOLPYRUVOYLGLUCOSAMINE REDUCTASE"/>
    <property type="match status" value="1"/>
</dbReference>
<evidence type="ECO:0000256" key="11">
    <source>
        <dbReference type="ARBA" id="ARBA00022984"/>
    </source>
</evidence>
<comment type="similarity">
    <text evidence="16">Belongs to the MurB family.</text>
</comment>
<evidence type="ECO:0000256" key="14">
    <source>
        <dbReference type="ARBA" id="ARBA00023316"/>
    </source>
</evidence>
<dbReference type="InterPro" id="IPR016169">
    <property type="entry name" value="FAD-bd_PCMH_sub2"/>
</dbReference>
<proteinExistence type="inferred from homology"/>
<dbReference type="Gene3D" id="3.30.465.10">
    <property type="match status" value="1"/>
</dbReference>
<evidence type="ECO:0000256" key="6">
    <source>
        <dbReference type="ARBA" id="ARBA00022618"/>
    </source>
</evidence>
<evidence type="ECO:0000313" key="18">
    <source>
        <dbReference type="EMBL" id="TSC94986.1"/>
    </source>
</evidence>
<evidence type="ECO:0000256" key="7">
    <source>
        <dbReference type="ARBA" id="ARBA00022630"/>
    </source>
</evidence>
<comment type="subcellular location">
    <subcellularLocation>
        <location evidence="3 16">Cytoplasm</location>
    </subcellularLocation>
</comment>
<dbReference type="HAMAP" id="MF_00037">
    <property type="entry name" value="MurB"/>
    <property type="match status" value="1"/>
</dbReference>
<dbReference type="NCBIfam" id="TIGR00179">
    <property type="entry name" value="murB"/>
    <property type="match status" value="1"/>
</dbReference>
<dbReference type="EC" id="1.3.1.98" evidence="16"/>
<comment type="cofactor">
    <cofactor evidence="1 16">
        <name>FAD</name>
        <dbReference type="ChEBI" id="CHEBI:57692"/>
    </cofactor>
</comment>
<evidence type="ECO:0000256" key="13">
    <source>
        <dbReference type="ARBA" id="ARBA00023306"/>
    </source>
</evidence>
<dbReference type="InterPro" id="IPR016167">
    <property type="entry name" value="FAD-bd_PCMH_sub1"/>
</dbReference>
<dbReference type="GO" id="GO:0005829">
    <property type="term" value="C:cytosol"/>
    <property type="evidence" value="ECO:0007669"/>
    <property type="project" value="TreeGrafter"/>
</dbReference>
<evidence type="ECO:0000313" key="19">
    <source>
        <dbReference type="Proteomes" id="UP000316495"/>
    </source>
</evidence>
<dbReference type="AlphaFoldDB" id="A0A554LQ48"/>
<dbReference type="GO" id="GO:0071949">
    <property type="term" value="F:FAD binding"/>
    <property type="evidence" value="ECO:0007669"/>
    <property type="project" value="InterPro"/>
</dbReference>
<dbReference type="Gene3D" id="3.90.78.10">
    <property type="entry name" value="UDP-N-acetylenolpyruvoylglucosamine reductase, C-terminal domain"/>
    <property type="match status" value="1"/>
</dbReference>
<keyword evidence="12 16" id="KW-0560">Oxidoreductase</keyword>
<feature type="active site" evidence="16">
    <location>
        <position position="178"/>
    </location>
</feature>
<evidence type="ECO:0000256" key="15">
    <source>
        <dbReference type="ARBA" id="ARBA00048914"/>
    </source>
</evidence>
<dbReference type="SUPFAM" id="SSF56194">
    <property type="entry name" value="Uridine diphospho-N-Acetylenolpyruvylglucosamine reductase, MurB, C-terminal domain"/>
    <property type="match status" value="1"/>
</dbReference>
<evidence type="ECO:0000256" key="16">
    <source>
        <dbReference type="HAMAP-Rule" id="MF_00037"/>
    </source>
</evidence>
<dbReference type="GO" id="GO:0009252">
    <property type="term" value="P:peptidoglycan biosynthetic process"/>
    <property type="evidence" value="ECO:0007669"/>
    <property type="project" value="UniProtKB-UniRule"/>
</dbReference>
<evidence type="ECO:0000256" key="1">
    <source>
        <dbReference type="ARBA" id="ARBA00001974"/>
    </source>
</evidence>
<organism evidence="18 19">
    <name type="scientific">Candidatus Berkelbacteria bacterium Athens1014_28</name>
    <dbReference type="NCBI Taxonomy" id="2017145"/>
    <lineage>
        <taxon>Bacteria</taxon>
        <taxon>Candidatus Berkelbacteria</taxon>
    </lineage>
</organism>
<dbReference type="InterPro" id="IPR036318">
    <property type="entry name" value="FAD-bd_PCMH-like_sf"/>
</dbReference>
<evidence type="ECO:0000259" key="17">
    <source>
        <dbReference type="PROSITE" id="PS51387"/>
    </source>
</evidence>
<dbReference type="GO" id="GO:0051301">
    <property type="term" value="P:cell division"/>
    <property type="evidence" value="ECO:0007669"/>
    <property type="project" value="UniProtKB-KW"/>
</dbReference>
<name>A0A554LQ48_9BACT</name>
<evidence type="ECO:0000256" key="5">
    <source>
        <dbReference type="ARBA" id="ARBA00022490"/>
    </source>
</evidence>
<feature type="active site" description="Proton donor" evidence="16">
    <location>
        <position position="236"/>
    </location>
</feature>
<dbReference type="NCBIfam" id="NF010480">
    <property type="entry name" value="PRK13905.1"/>
    <property type="match status" value="1"/>
</dbReference>
<dbReference type="UniPathway" id="UPA00219"/>
<dbReference type="GO" id="GO:0008360">
    <property type="term" value="P:regulation of cell shape"/>
    <property type="evidence" value="ECO:0007669"/>
    <property type="project" value="UniProtKB-KW"/>
</dbReference>
<keyword evidence="14 16" id="KW-0961">Cell wall biogenesis/degradation</keyword>
<dbReference type="PROSITE" id="PS51387">
    <property type="entry name" value="FAD_PCMH"/>
    <property type="match status" value="1"/>
</dbReference>
<evidence type="ECO:0000256" key="12">
    <source>
        <dbReference type="ARBA" id="ARBA00023002"/>
    </source>
</evidence>
<dbReference type="Pfam" id="PF02873">
    <property type="entry name" value="MurB_C"/>
    <property type="match status" value="1"/>
</dbReference>
<comment type="catalytic activity">
    <reaction evidence="15 16">
        <text>UDP-N-acetyl-alpha-D-muramate + NADP(+) = UDP-N-acetyl-3-O-(1-carboxyvinyl)-alpha-D-glucosamine + NADPH + H(+)</text>
        <dbReference type="Rhea" id="RHEA:12248"/>
        <dbReference type="ChEBI" id="CHEBI:15378"/>
        <dbReference type="ChEBI" id="CHEBI:57783"/>
        <dbReference type="ChEBI" id="CHEBI:58349"/>
        <dbReference type="ChEBI" id="CHEBI:68483"/>
        <dbReference type="ChEBI" id="CHEBI:70757"/>
        <dbReference type="EC" id="1.3.1.98"/>
    </reaction>
</comment>
<evidence type="ECO:0000256" key="3">
    <source>
        <dbReference type="ARBA" id="ARBA00004496"/>
    </source>
</evidence>
<keyword evidence="13 16" id="KW-0131">Cell cycle</keyword>
<keyword evidence="10 16" id="KW-0133">Cell shape</keyword>
<keyword evidence="8 16" id="KW-0274">FAD</keyword>
<dbReference type="Proteomes" id="UP000316495">
    <property type="component" value="Unassembled WGS sequence"/>
</dbReference>
<dbReference type="Pfam" id="PF01565">
    <property type="entry name" value="FAD_binding_4"/>
    <property type="match status" value="1"/>
</dbReference>
<dbReference type="InterPro" id="IPR036635">
    <property type="entry name" value="MurB_C_sf"/>
</dbReference>
<gene>
    <name evidence="16" type="primary">murB</name>
    <name evidence="18" type="ORF">Athens101428_57</name>
</gene>
<keyword evidence="9 16" id="KW-0521">NADP</keyword>
<comment type="caution">
    <text evidence="18">The sequence shown here is derived from an EMBL/GenBank/DDBJ whole genome shotgun (WGS) entry which is preliminary data.</text>
</comment>
<sequence length="316" mass="35128">MVTSEELKDHFGDKIEENVLLRDFTSFGVGGVADYFFRAGTIEQMVDAISFLSRQEIPYFVFGGGYNLVFSDMGFPGVVIKNEVKDIVFSQEKAEVIVSSGVPINQLLVEAASRDLGGLEFLFGIPGTIGGAVYGNAGAFGYSIGDFVKSVTIILPGNKAREAKIIRQNKGWLEFDYRTSKLKEFSKSHLSDNKPVILSLKIQLARSRKDVILHKMKENFSTKKRTQPLDGKNAGCFFKNPGIQKEESAGFLLDKSGAKHLKIGDAIVSKKHANFIINRKNATADDIRRLAGLMKDLVRAEYRVNLEEEVEYVGKW</sequence>
<evidence type="ECO:0000256" key="9">
    <source>
        <dbReference type="ARBA" id="ARBA00022857"/>
    </source>
</evidence>
<comment type="function">
    <text evidence="2 16">Cell wall formation.</text>
</comment>
<dbReference type="InterPro" id="IPR006094">
    <property type="entry name" value="Oxid_FAD_bind_N"/>
</dbReference>
<keyword evidence="7 16" id="KW-0285">Flavoprotein</keyword>
<dbReference type="InterPro" id="IPR011601">
    <property type="entry name" value="MurB_C"/>
</dbReference>
<protein>
    <recommendedName>
        <fullName evidence="16">UDP-N-acetylenolpyruvoylglucosamine reductase</fullName>
        <ecNumber evidence="16">1.3.1.98</ecNumber>
    </recommendedName>
    <alternativeName>
        <fullName evidence="16">UDP-N-acetylmuramate dehydrogenase</fullName>
    </alternativeName>
</protein>